<dbReference type="EMBL" id="CAJSLV010000125">
    <property type="protein sequence ID" value="CAG6399275.1"/>
    <property type="molecule type" value="Genomic_DNA"/>
</dbReference>
<evidence type="ECO:0000256" key="1">
    <source>
        <dbReference type="SAM" id="MobiDB-lite"/>
    </source>
</evidence>
<name>A0A9W4E516_9ACTN</name>
<evidence type="ECO:0000313" key="3">
    <source>
        <dbReference type="Proteomes" id="UP001152519"/>
    </source>
</evidence>
<sequence>MTAAACDLPCEPRPAPLPAVRAPRLTAPIRRTRRPAGRPGGGGRGNGEIVCPRQDSNLRHRL</sequence>
<protein>
    <submittedName>
        <fullName evidence="2">Uncharacterized protein</fullName>
    </submittedName>
</protein>
<gene>
    <name evidence="2" type="ORF">SCOCK_90032</name>
</gene>
<feature type="compositionally biased region" description="Low complexity" evidence="1">
    <location>
        <begin position="18"/>
        <end position="29"/>
    </location>
</feature>
<feature type="region of interest" description="Disordered" evidence="1">
    <location>
        <begin position="1"/>
        <end position="62"/>
    </location>
</feature>
<proteinExistence type="predicted"/>
<accession>A0A9W4E516</accession>
<keyword evidence="3" id="KW-1185">Reference proteome</keyword>
<evidence type="ECO:0000313" key="2">
    <source>
        <dbReference type="EMBL" id="CAG6399275.1"/>
    </source>
</evidence>
<reference evidence="2" key="1">
    <citation type="submission" date="2021-05" db="EMBL/GenBank/DDBJ databases">
        <authorList>
            <person name="Arsene-Ploetze F."/>
        </authorList>
    </citation>
    <scope>NUCLEOTIDE SEQUENCE</scope>
    <source>
        <strain evidence="2">DSM 42138</strain>
    </source>
</reference>
<comment type="caution">
    <text evidence="2">The sequence shown here is derived from an EMBL/GenBank/DDBJ whole genome shotgun (WGS) entry which is preliminary data.</text>
</comment>
<organism evidence="2 3">
    <name type="scientific">Actinacidiphila cocklensis</name>
    <dbReference type="NCBI Taxonomy" id="887465"/>
    <lineage>
        <taxon>Bacteria</taxon>
        <taxon>Bacillati</taxon>
        <taxon>Actinomycetota</taxon>
        <taxon>Actinomycetes</taxon>
        <taxon>Kitasatosporales</taxon>
        <taxon>Streptomycetaceae</taxon>
        <taxon>Actinacidiphila</taxon>
    </lineage>
</organism>
<dbReference type="Proteomes" id="UP001152519">
    <property type="component" value="Unassembled WGS sequence"/>
</dbReference>
<dbReference type="AlphaFoldDB" id="A0A9W4E516"/>